<sequence>MATKLSFENTDDIGVYALLSNAYCLVGQGSCENFYSAFDAELSSHVPVIRCTIAGIRTVGSLAVGNKNGLLLPNSIADSELAHLRNSLPDSVVVRRIPERYNALGNVVVSNDHIALLHPGASKETEETISDTLGVEVFRQSVAGSELVGSYCDLSNLGALMHPATTSEEQEELRARLQVPVVAGTINRGTTPISSGLIVNDWDLRLTFSAPSAAEAPPRPKCAPSKAFSDLRKASRKRLSKA</sequence>
<dbReference type="Pfam" id="PF01912">
    <property type="entry name" value="eIF-6"/>
    <property type="match status" value="1"/>
</dbReference>
<comment type="subunit">
    <text evidence="3">Monomer. Associates with the 60S ribosomal subunit.</text>
</comment>
<feature type="region of interest" description="Disordered" evidence="4">
    <location>
        <begin position="212"/>
        <end position="242"/>
    </location>
</feature>
<keyword evidence="3" id="KW-0690">Ribosome biogenesis</keyword>
<dbReference type="CDD" id="cd00527">
    <property type="entry name" value="IF6"/>
    <property type="match status" value="1"/>
</dbReference>
<evidence type="ECO:0000256" key="4">
    <source>
        <dbReference type="SAM" id="MobiDB-lite"/>
    </source>
</evidence>
<dbReference type="SUPFAM" id="SSF55909">
    <property type="entry name" value="Pentein"/>
    <property type="match status" value="1"/>
</dbReference>
<dbReference type="Gene3D" id="3.75.10.10">
    <property type="entry name" value="L-arginine/glycine Amidinotransferase, Chain A"/>
    <property type="match status" value="1"/>
</dbReference>
<evidence type="ECO:0000256" key="1">
    <source>
        <dbReference type="ARBA" id="ARBA00022540"/>
    </source>
</evidence>
<dbReference type="InterPro" id="IPR002769">
    <property type="entry name" value="eIF6"/>
</dbReference>
<evidence type="ECO:0000313" key="6">
    <source>
        <dbReference type="Proteomes" id="UP001439008"/>
    </source>
</evidence>
<dbReference type="PANTHER" id="PTHR10784">
    <property type="entry name" value="TRANSLATION INITIATION FACTOR 6"/>
    <property type="match status" value="1"/>
</dbReference>
<dbReference type="GO" id="GO:0003743">
    <property type="term" value="F:translation initiation factor activity"/>
    <property type="evidence" value="ECO:0007669"/>
    <property type="project" value="UniProtKB-KW"/>
</dbReference>
<protein>
    <recommendedName>
        <fullName evidence="3">Eukaryotic translation initiation factor 6</fullName>
        <shortName evidence="3">eIF-6</shortName>
    </recommendedName>
</protein>
<accession>A0ABV2AMB1</accession>
<evidence type="ECO:0000256" key="2">
    <source>
        <dbReference type="ARBA" id="ARBA00022917"/>
    </source>
</evidence>
<dbReference type="NCBIfam" id="TIGR00323">
    <property type="entry name" value="eIF-6"/>
    <property type="match status" value="1"/>
</dbReference>
<dbReference type="SMART" id="SM00654">
    <property type="entry name" value="eIF6"/>
    <property type="match status" value="1"/>
</dbReference>
<reference evidence="5 6" key="1">
    <citation type="journal article" date="2024" name="BMC Biol.">
        <title>Comparative genomics of Ascetosporea gives new insight into the evolutionary basis for animal parasitism in Rhizaria.</title>
        <authorList>
            <person name="Hiltunen Thoren M."/>
            <person name="Onut-Brannstrom I."/>
            <person name="Alfjorden A."/>
            <person name="Peckova H."/>
            <person name="Swords F."/>
            <person name="Hooper C."/>
            <person name="Holzer A.S."/>
            <person name="Bass D."/>
            <person name="Burki F."/>
        </authorList>
    </citation>
    <scope>NUCLEOTIDE SEQUENCE [LARGE SCALE GENOMIC DNA]</scope>
    <source>
        <strain evidence="5">20-A016</strain>
    </source>
</reference>
<dbReference type="Proteomes" id="UP001439008">
    <property type="component" value="Unassembled WGS sequence"/>
</dbReference>
<keyword evidence="1 3" id="KW-0396">Initiation factor</keyword>
<comment type="function">
    <text evidence="3">Binds to the 60S ribosomal subunit and prevents its association with the 40S ribosomal subunit to form the 80S initiation complex in the cytoplasm. May also be involved in ribosome biogenesis.</text>
</comment>
<evidence type="ECO:0000256" key="3">
    <source>
        <dbReference type="HAMAP-Rule" id="MF_03132"/>
    </source>
</evidence>
<comment type="subcellular location">
    <subcellularLocation>
        <location evidence="3">Cytoplasm</location>
    </subcellularLocation>
    <subcellularLocation>
        <location evidence="3">Nucleus</location>
        <location evidence="3">Nucleolus</location>
    </subcellularLocation>
    <text evidence="3">Shuttles between cytoplasm and nucleus/nucleolus.</text>
</comment>
<gene>
    <name evidence="3 5" type="primary">EIF6</name>
    <name evidence="5" type="ORF">MHBO_002453</name>
</gene>
<evidence type="ECO:0000313" key="5">
    <source>
        <dbReference type="EMBL" id="MES1920820.1"/>
    </source>
</evidence>
<name>A0ABV2AMB1_9EUKA</name>
<dbReference type="EMBL" id="JBDODL010000890">
    <property type="protein sequence ID" value="MES1920820.1"/>
    <property type="molecule type" value="Genomic_DNA"/>
</dbReference>
<proteinExistence type="inferred from homology"/>
<dbReference type="PIRSF" id="PIRSF006413">
    <property type="entry name" value="IF-6"/>
    <property type="match status" value="1"/>
</dbReference>
<keyword evidence="6" id="KW-1185">Reference proteome</keyword>
<organism evidence="5 6">
    <name type="scientific">Bonamia ostreae</name>
    <dbReference type="NCBI Taxonomy" id="126728"/>
    <lineage>
        <taxon>Eukaryota</taxon>
        <taxon>Sar</taxon>
        <taxon>Rhizaria</taxon>
        <taxon>Endomyxa</taxon>
        <taxon>Ascetosporea</taxon>
        <taxon>Haplosporida</taxon>
        <taxon>Bonamia</taxon>
    </lineage>
</organism>
<keyword evidence="2 3" id="KW-0648">Protein biosynthesis</keyword>
<keyword evidence="3" id="KW-0539">Nucleus</keyword>
<keyword evidence="3" id="KW-0963">Cytoplasm</keyword>
<comment type="similarity">
    <text evidence="3">Belongs to the eIF-6 family.</text>
</comment>
<dbReference type="HAMAP" id="MF_00032">
    <property type="entry name" value="eIF_6"/>
    <property type="match status" value="1"/>
</dbReference>
<comment type="caution">
    <text evidence="5">The sequence shown here is derived from an EMBL/GenBank/DDBJ whole genome shotgun (WGS) entry which is preliminary data.</text>
</comment>